<evidence type="ECO:0000259" key="2">
    <source>
        <dbReference type="Pfam" id="PF00296"/>
    </source>
</evidence>
<organism evidence="3 4">
    <name type="scientific">Sinobacterium caligoides</name>
    <dbReference type="NCBI Taxonomy" id="933926"/>
    <lineage>
        <taxon>Bacteria</taxon>
        <taxon>Pseudomonadati</taxon>
        <taxon>Pseudomonadota</taxon>
        <taxon>Gammaproteobacteria</taxon>
        <taxon>Cellvibrionales</taxon>
        <taxon>Spongiibacteraceae</taxon>
        <taxon>Sinobacterium</taxon>
    </lineage>
</organism>
<sequence>MRLGLVLGYSGKQINLPMDLIHHAEELGFDSVWTAESYSSDAVSTAAWVLANTTKIRVGTAIMQMVARTPATAATTAMSLAQLSGGRFIMGLGASGPQVVEGWHGTGYKRPLTRTREYIDICRQIMAREAPCQYEGKIYQLPYNGPGSVGLGKPLKTILQADTSIPIYTASITPSGLATSAEIADGVFPVWMDPNNYDVVGKHLEKGFAKAGNGKGLADFEVAPVITTIMGDDLKACEGPARAMMALYIGGMGAKNNNFYTDYATAMGYGADAEKIQDLYLAGKKDEAALAIPQDLLDAVALLGPEARIREQLQAWKAAGSRGDVSAMLLGAVQPEVLSVVADEML</sequence>
<dbReference type="RefSeq" id="WP_123710666.1">
    <property type="nucleotide sequence ID" value="NZ_RKHR01000003.1"/>
</dbReference>
<name>A0A3N2DXX3_9GAMM</name>
<evidence type="ECO:0000313" key="3">
    <source>
        <dbReference type="EMBL" id="ROS04683.1"/>
    </source>
</evidence>
<dbReference type="InterPro" id="IPR036661">
    <property type="entry name" value="Luciferase-like_sf"/>
</dbReference>
<accession>A0A3N2DXX3</accession>
<dbReference type="InterPro" id="IPR011251">
    <property type="entry name" value="Luciferase-like_dom"/>
</dbReference>
<dbReference type="Gene3D" id="3.20.20.30">
    <property type="entry name" value="Luciferase-like domain"/>
    <property type="match status" value="1"/>
</dbReference>
<dbReference type="CDD" id="cd01097">
    <property type="entry name" value="Tetrahydromethanopterin_reductase"/>
    <property type="match status" value="1"/>
</dbReference>
<dbReference type="OrthoDB" id="7239898at2"/>
<keyword evidence="1" id="KW-0560">Oxidoreductase</keyword>
<dbReference type="PANTHER" id="PTHR43244:SF1">
    <property type="entry name" value="5,10-METHYLENETETRAHYDROMETHANOPTERIN REDUCTASE"/>
    <property type="match status" value="1"/>
</dbReference>
<dbReference type="Proteomes" id="UP000275394">
    <property type="component" value="Unassembled WGS sequence"/>
</dbReference>
<dbReference type="AlphaFoldDB" id="A0A3N2DXX3"/>
<proteinExistence type="predicted"/>
<dbReference type="InterPro" id="IPR050564">
    <property type="entry name" value="F420-G6PD/mer"/>
</dbReference>
<dbReference type="InterPro" id="IPR019951">
    <property type="entry name" value="F420_OxRdatse_Rv3520c_pred"/>
</dbReference>
<dbReference type="Pfam" id="PF00296">
    <property type="entry name" value="Bac_luciferase"/>
    <property type="match status" value="1"/>
</dbReference>
<evidence type="ECO:0000313" key="4">
    <source>
        <dbReference type="Proteomes" id="UP000275394"/>
    </source>
</evidence>
<dbReference type="SUPFAM" id="SSF51679">
    <property type="entry name" value="Bacterial luciferase-like"/>
    <property type="match status" value="1"/>
</dbReference>
<reference evidence="3 4" key="1">
    <citation type="submission" date="2018-11" db="EMBL/GenBank/DDBJ databases">
        <title>Genomic Encyclopedia of Type Strains, Phase IV (KMG-IV): sequencing the most valuable type-strain genomes for metagenomic binning, comparative biology and taxonomic classification.</title>
        <authorList>
            <person name="Goeker M."/>
        </authorList>
    </citation>
    <scope>NUCLEOTIDE SEQUENCE [LARGE SCALE GENOMIC DNA]</scope>
    <source>
        <strain evidence="3 4">DSM 100316</strain>
    </source>
</reference>
<dbReference type="EMBL" id="RKHR01000003">
    <property type="protein sequence ID" value="ROS04683.1"/>
    <property type="molecule type" value="Genomic_DNA"/>
</dbReference>
<dbReference type="GO" id="GO:0016705">
    <property type="term" value="F:oxidoreductase activity, acting on paired donors, with incorporation or reduction of molecular oxygen"/>
    <property type="evidence" value="ECO:0007669"/>
    <property type="project" value="InterPro"/>
</dbReference>
<comment type="caution">
    <text evidence="3">The sequence shown here is derived from an EMBL/GenBank/DDBJ whole genome shotgun (WGS) entry which is preliminary data.</text>
</comment>
<feature type="domain" description="Luciferase-like" evidence="2">
    <location>
        <begin position="18"/>
        <end position="321"/>
    </location>
</feature>
<dbReference type="NCBIfam" id="TIGR03559">
    <property type="entry name" value="F420_Rv3520c"/>
    <property type="match status" value="1"/>
</dbReference>
<gene>
    <name evidence="3" type="ORF">EDC56_0196</name>
</gene>
<dbReference type="PANTHER" id="PTHR43244">
    <property type="match status" value="1"/>
</dbReference>
<protein>
    <submittedName>
        <fullName evidence="3">F420-dependent oxidoreductase-like protein</fullName>
    </submittedName>
</protein>
<keyword evidence="4" id="KW-1185">Reference proteome</keyword>
<evidence type="ECO:0000256" key="1">
    <source>
        <dbReference type="ARBA" id="ARBA00023002"/>
    </source>
</evidence>